<organism evidence="2 3">
    <name type="scientific">Catellatospora methionotrophica</name>
    <dbReference type="NCBI Taxonomy" id="121620"/>
    <lineage>
        <taxon>Bacteria</taxon>
        <taxon>Bacillati</taxon>
        <taxon>Actinomycetota</taxon>
        <taxon>Actinomycetes</taxon>
        <taxon>Micromonosporales</taxon>
        <taxon>Micromonosporaceae</taxon>
        <taxon>Catellatospora</taxon>
    </lineage>
</organism>
<feature type="transmembrane region" description="Helical" evidence="1">
    <location>
        <begin position="12"/>
        <end position="31"/>
    </location>
</feature>
<keyword evidence="3" id="KW-1185">Reference proteome</keyword>
<protein>
    <submittedName>
        <fullName evidence="2">Membrane protein</fullName>
    </submittedName>
</protein>
<dbReference type="AlphaFoldDB" id="A0A8J3LCN8"/>
<evidence type="ECO:0000256" key="1">
    <source>
        <dbReference type="SAM" id="Phobius"/>
    </source>
</evidence>
<keyword evidence="1" id="KW-0812">Transmembrane</keyword>
<proteinExistence type="predicted"/>
<accession>A0A8J3LCN8</accession>
<keyword evidence="1" id="KW-0472">Membrane</keyword>
<dbReference type="EMBL" id="BONJ01000026">
    <property type="protein sequence ID" value="GIG16325.1"/>
    <property type="molecule type" value="Genomic_DNA"/>
</dbReference>
<evidence type="ECO:0000313" key="2">
    <source>
        <dbReference type="EMBL" id="GIG16325.1"/>
    </source>
</evidence>
<dbReference type="RefSeq" id="WP_166385409.1">
    <property type="nucleotide sequence ID" value="NZ_BAAATT010000003.1"/>
</dbReference>
<comment type="caution">
    <text evidence="2">The sequence shown here is derived from an EMBL/GenBank/DDBJ whole genome shotgun (WGS) entry which is preliminary data.</text>
</comment>
<dbReference type="Proteomes" id="UP000660339">
    <property type="component" value="Unassembled WGS sequence"/>
</dbReference>
<sequence>MTRWRGDAGKATVFVVIMAQAWVFMFGMVVVGGGRLRAYQRADNVAAEAARSAGQAIDPAEAIQGHDKTIDSTLATAAAQAYLNSVGATGTITVAPDGESVTVRATITYQNPSGLAFLGGATWRATGEATATLLIG</sequence>
<gene>
    <name evidence="2" type="ORF">Cme02nite_46570</name>
</gene>
<name>A0A8J3LCN8_9ACTN</name>
<evidence type="ECO:0000313" key="3">
    <source>
        <dbReference type="Proteomes" id="UP000660339"/>
    </source>
</evidence>
<reference evidence="2" key="1">
    <citation type="submission" date="2021-01" db="EMBL/GenBank/DDBJ databases">
        <title>Whole genome shotgun sequence of Catellatospora methionotrophica NBRC 14553.</title>
        <authorList>
            <person name="Komaki H."/>
            <person name="Tamura T."/>
        </authorList>
    </citation>
    <scope>NUCLEOTIDE SEQUENCE</scope>
    <source>
        <strain evidence="2">NBRC 14553</strain>
    </source>
</reference>
<keyword evidence="1" id="KW-1133">Transmembrane helix</keyword>